<dbReference type="PANTHER" id="PTHR43976:SF16">
    <property type="entry name" value="SHORT-CHAIN DEHYDROGENASE_REDUCTASE FAMILY PROTEIN"/>
    <property type="match status" value="1"/>
</dbReference>
<dbReference type="Gene3D" id="3.40.50.720">
    <property type="entry name" value="NAD(P)-binding Rossmann-like Domain"/>
    <property type="match status" value="1"/>
</dbReference>
<dbReference type="RefSeq" id="WP_091614137.1">
    <property type="nucleotide sequence ID" value="NZ_FOEF01000002.1"/>
</dbReference>
<dbReference type="InterPro" id="IPR051911">
    <property type="entry name" value="SDR_oxidoreductase"/>
</dbReference>
<dbReference type="InterPro" id="IPR002347">
    <property type="entry name" value="SDR_fam"/>
</dbReference>
<reference evidence="4 5" key="1">
    <citation type="submission" date="2016-10" db="EMBL/GenBank/DDBJ databases">
        <authorList>
            <person name="de Groot N.N."/>
        </authorList>
    </citation>
    <scope>NUCLEOTIDE SEQUENCE [LARGE SCALE GENOMIC DNA]</scope>
    <source>
        <strain evidence="4 5">DSM 44993</strain>
    </source>
</reference>
<dbReference type="EMBL" id="FOEF01000002">
    <property type="protein sequence ID" value="SEO87743.1"/>
    <property type="molecule type" value="Genomic_DNA"/>
</dbReference>
<accession>A0A1H8TB88</accession>
<gene>
    <name evidence="4" type="ORF">SAMN04489732_102503</name>
</gene>
<dbReference type="Proteomes" id="UP000198582">
    <property type="component" value="Unassembled WGS sequence"/>
</dbReference>
<protein>
    <submittedName>
        <fullName evidence="4">Short-chain dehydrogenase</fullName>
    </submittedName>
</protein>
<dbReference type="NCBIfam" id="NF005065">
    <property type="entry name" value="PRK06482.1"/>
    <property type="match status" value="1"/>
</dbReference>
<dbReference type="InterPro" id="IPR036291">
    <property type="entry name" value="NAD(P)-bd_dom_sf"/>
</dbReference>
<evidence type="ECO:0000256" key="2">
    <source>
        <dbReference type="ARBA" id="ARBA00023002"/>
    </source>
</evidence>
<name>A0A1H8TB88_9PSEU</name>
<keyword evidence="5" id="KW-1185">Reference proteome</keyword>
<dbReference type="Pfam" id="PF00106">
    <property type="entry name" value="adh_short"/>
    <property type="match status" value="1"/>
</dbReference>
<sequence>MTSFADKAVRHWFITGASGGLGRQLTGHALRQGDRVTATVRRPTALDELRAEYGDRLAVEILDVTHPADIDAVTGRVLAAGPVDVVVNNAGYSVVGATEEMTHEQVGHQLETLLHAPIRITRAFLKPMREQGGGRIIQISSMGGQMGAPIGSAYHAGKWGLEGFTEGVSREVAGFGIHFTLVEPGGTSTGFLSGLNYTTETDVYRDSPVGEMRRWLQHEAVLTGDPAKVAAAVYDTTRLAVPPLRLTLGADSYEAVHAALTERIGELEAQKDLAASVAFTD</sequence>
<dbReference type="AlphaFoldDB" id="A0A1H8TB88"/>
<dbReference type="PANTHER" id="PTHR43976">
    <property type="entry name" value="SHORT CHAIN DEHYDROGENASE"/>
    <property type="match status" value="1"/>
</dbReference>
<organism evidence="4 5">
    <name type="scientific">Amycolatopsis saalfeldensis</name>
    <dbReference type="NCBI Taxonomy" id="394193"/>
    <lineage>
        <taxon>Bacteria</taxon>
        <taxon>Bacillati</taxon>
        <taxon>Actinomycetota</taxon>
        <taxon>Actinomycetes</taxon>
        <taxon>Pseudonocardiales</taxon>
        <taxon>Pseudonocardiaceae</taxon>
        <taxon>Amycolatopsis</taxon>
    </lineage>
</organism>
<dbReference type="OrthoDB" id="9792003at2"/>
<dbReference type="SUPFAM" id="SSF51735">
    <property type="entry name" value="NAD(P)-binding Rossmann-fold domains"/>
    <property type="match status" value="1"/>
</dbReference>
<dbReference type="PRINTS" id="PR00081">
    <property type="entry name" value="GDHRDH"/>
</dbReference>
<comment type="similarity">
    <text evidence="1 3">Belongs to the short-chain dehydrogenases/reductases (SDR) family.</text>
</comment>
<dbReference type="CDD" id="cd05374">
    <property type="entry name" value="17beta-HSD-like_SDR_c"/>
    <property type="match status" value="1"/>
</dbReference>
<dbReference type="GO" id="GO:0016491">
    <property type="term" value="F:oxidoreductase activity"/>
    <property type="evidence" value="ECO:0007669"/>
    <property type="project" value="UniProtKB-KW"/>
</dbReference>
<evidence type="ECO:0000313" key="5">
    <source>
        <dbReference type="Proteomes" id="UP000198582"/>
    </source>
</evidence>
<evidence type="ECO:0000313" key="4">
    <source>
        <dbReference type="EMBL" id="SEO87743.1"/>
    </source>
</evidence>
<dbReference type="STRING" id="394193.SAMN04489732_102503"/>
<dbReference type="PRINTS" id="PR00080">
    <property type="entry name" value="SDRFAMILY"/>
</dbReference>
<evidence type="ECO:0000256" key="1">
    <source>
        <dbReference type="ARBA" id="ARBA00006484"/>
    </source>
</evidence>
<proteinExistence type="inferred from homology"/>
<evidence type="ECO:0000256" key="3">
    <source>
        <dbReference type="RuleBase" id="RU000363"/>
    </source>
</evidence>
<keyword evidence="2" id="KW-0560">Oxidoreductase</keyword>